<organism evidence="2 3">
    <name type="scientific">Elysia crispata</name>
    <name type="common">lettuce slug</name>
    <dbReference type="NCBI Taxonomy" id="231223"/>
    <lineage>
        <taxon>Eukaryota</taxon>
        <taxon>Metazoa</taxon>
        <taxon>Spiralia</taxon>
        <taxon>Lophotrochozoa</taxon>
        <taxon>Mollusca</taxon>
        <taxon>Gastropoda</taxon>
        <taxon>Heterobranchia</taxon>
        <taxon>Euthyneura</taxon>
        <taxon>Panpulmonata</taxon>
        <taxon>Sacoglossa</taxon>
        <taxon>Placobranchoidea</taxon>
        <taxon>Plakobranchidae</taxon>
        <taxon>Elysia</taxon>
    </lineage>
</organism>
<dbReference type="EMBL" id="JAWDGP010003009">
    <property type="protein sequence ID" value="KAK3778137.1"/>
    <property type="molecule type" value="Genomic_DNA"/>
</dbReference>
<evidence type="ECO:0000313" key="3">
    <source>
        <dbReference type="Proteomes" id="UP001283361"/>
    </source>
</evidence>
<dbReference type="AlphaFoldDB" id="A0AAE1A0U7"/>
<sequence length="93" mass="10097">METYLSYIWECPVTEGGRYHSTVDTDGSSDDTQPGVEEPVTPSHQARKQPGRIDQDCCSSSNSVIPARDPGLPPKNANVSTRFSNKAVVAVFI</sequence>
<evidence type="ECO:0000256" key="1">
    <source>
        <dbReference type="SAM" id="MobiDB-lite"/>
    </source>
</evidence>
<feature type="region of interest" description="Disordered" evidence="1">
    <location>
        <begin position="17"/>
        <end position="78"/>
    </location>
</feature>
<gene>
    <name evidence="2" type="ORF">RRG08_052284</name>
</gene>
<accession>A0AAE1A0U7</accession>
<keyword evidence="3" id="KW-1185">Reference proteome</keyword>
<dbReference type="Proteomes" id="UP001283361">
    <property type="component" value="Unassembled WGS sequence"/>
</dbReference>
<comment type="caution">
    <text evidence="2">The sequence shown here is derived from an EMBL/GenBank/DDBJ whole genome shotgun (WGS) entry which is preliminary data.</text>
</comment>
<reference evidence="2" key="1">
    <citation type="journal article" date="2023" name="G3 (Bethesda)">
        <title>A reference genome for the long-term kleptoplast-retaining sea slug Elysia crispata morphotype clarki.</title>
        <authorList>
            <person name="Eastman K.E."/>
            <person name="Pendleton A.L."/>
            <person name="Shaikh M.A."/>
            <person name="Suttiyut T."/>
            <person name="Ogas R."/>
            <person name="Tomko P."/>
            <person name="Gavelis G."/>
            <person name="Widhalm J.R."/>
            <person name="Wisecaver J.H."/>
        </authorList>
    </citation>
    <scope>NUCLEOTIDE SEQUENCE</scope>
    <source>
        <strain evidence="2">ECLA1</strain>
    </source>
</reference>
<name>A0AAE1A0U7_9GAST</name>
<evidence type="ECO:0000313" key="2">
    <source>
        <dbReference type="EMBL" id="KAK3778137.1"/>
    </source>
</evidence>
<proteinExistence type="predicted"/>
<protein>
    <submittedName>
        <fullName evidence="2">Uncharacterized protein</fullName>
    </submittedName>
</protein>